<reference evidence="1 2" key="1">
    <citation type="submission" date="2024-05" db="EMBL/GenBank/DDBJ databases">
        <title>Haplotype-resolved chromosome-level genome assembly of Huyou (Citrus changshanensis).</title>
        <authorList>
            <person name="Miao C."/>
            <person name="Chen W."/>
            <person name="Wu Y."/>
            <person name="Wang L."/>
            <person name="Zhao S."/>
            <person name="Grierson D."/>
            <person name="Xu C."/>
            <person name="Chen K."/>
        </authorList>
    </citation>
    <scope>NUCLEOTIDE SEQUENCE [LARGE SCALE GENOMIC DNA]</scope>
    <source>
        <strain evidence="1">01-14</strain>
        <tissue evidence="1">Leaf</tissue>
    </source>
</reference>
<accession>A0AAP0N4G8</accession>
<organism evidence="1 2">
    <name type="scientific">Citrus x changshan-huyou</name>
    <dbReference type="NCBI Taxonomy" id="2935761"/>
    <lineage>
        <taxon>Eukaryota</taxon>
        <taxon>Viridiplantae</taxon>
        <taxon>Streptophyta</taxon>
        <taxon>Embryophyta</taxon>
        <taxon>Tracheophyta</taxon>
        <taxon>Spermatophyta</taxon>
        <taxon>Magnoliopsida</taxon>
        <taxon>eudicotyledons</taxon>
        <taxon>Gunneridae</taxon>
        <taxon>Pentapetalae</taxon>
        <taxon>rosids</taxon>
        <taxon>malvids</taxon>
        <taxon>Sapindales</taxon>
        <taxon>Rutaceae</taxon>
        <taxon>Aurantioideae</taxon>
        <taxon>Citrus</taxon>
    </lineage>
</organism>
<evidence type="ECO:0000313" key="1">
    <source>
        <dbReference type="EMBL" id="KAK9230270.1"/>
    </source>
</evidence>
<dbReference type="Proteomes" id="UP001428341">
    <property type="component" value="Unassembled WGS sequence"/>
</dbReference>
<gene>
    <name evidence="1" type="ORF">WN944_023237</name>
</gene>
<evidence type="ECO:0000313" key="2">
    <source>
        <dbReference type="Proteomes" id="UP001428341"/>
    </source>
</evidence>
<name>A0AAP0N4G8_9ROSI</name>
<protein>
    <submittedName>
        <fullName evidence="1">Uncharacterized protein</fullName>
    </submittedName>
</protein>
<keyword evidence="2" id="KW-1185">Reference proteome</keyword>
<dbReference type="EMBL" id="JBCGBO010000001">
    <property type="protein sequence ID" value="KAK9230270.1"/>
    <property type="molecule type" value="Genomic_DNA"/>
</dbReference>
<dbReference type="AlphaFoldDB" id="A0AAP0N4G8"/>
<sequence length="47" mass="5764">MCPNFDASILFRPNEAYPRELNWNSLFTRFFETGRFVMRDLYLMPKQ</sequence>
<comment type="caution">
    <text evidence="1">The sequence shown here is derived from an EMBL/GenBank/DDBJ whole genome shotgun (WGS) entry which is preliminary data.</text>
</comment>
<proteinExistence type="predicted"/>